<dbReference type="GO" id="GO:0004129">
    <property type="term" value="F:cytochrome-c oxidase activity"/>
    <property type="evidence" value="ECO:0007669"/>
    <property type="project" value="UniProtKB-EC"/>
</dbReference>
<reference evidence="22" key="1">
    <citation type="submission" date="2018-03" db="EMBL/GenBank/DDBJ databases">
        <title>Gramella fulva sp. nov., isolated from a dry surface of tidal flat.</title>
        <authorList>
            <person name="Hwang S.H."/>
            <person name="Hwang W.M."/>
            <person name="Kang K."/>
            <person name="Ahn T.-Y."/>
        </authorList>
    </citation>
    <scope>NUCLEOTIDE SEQUENCE [LARGE SCALE GENOMIC DNA]</scope>
    <source>
        <strain evidence="22">SH35</strain>
    </source>
</reference>
<comment type="similarity">
    <text evidence="2">Belongs to the cytochrome c oxidase subunit 2 family.</text>
</comment>
<keyword evidence="5 17" id="KW-0349">Heme</keyword>
<evidence type="ECO:0000259" key="19">
    <source>
        <dbReference type="PROSITE" id="PS50857"/>
    </source>
</evidence>
<dbReference type="Proteomes" id="UP000241507">
    <property type="component" value="Chromosome"/>
</dbReference>
<dbReference type="PROSITE" id="PS51007">
    <property type="entry name" value="CYTC"/>
    <property type="match status" value="1"/>
</dbReference>
<evidence type="ECO:0000256" key="14">
    <source>
        <dbReference type="ARBA" id="ARBA00023136"/>
    </source>
</evidence>
<dbReference type="InterPro" id="IPR045187">
    <property type="entry name" value="CcO_II"/>
</dbReference>
<accession>A0A2R3Z8U0</accession>
<feature type="transmembrane region" description="Helical" evidence="18">
    <location>
        <begin position="61"/>
        <end position="81"/>
    </location>
</feature>
<sequence length="307" mass="35633">MDLPEVSSINIIKDLFFYFLGAAVIVLGLVSFYTIFYSWKYRRRKNSKDEEPEQIHENRKFEFWMIGLALALVTGFFFYSLNAMNRIQGVPEHPDPELVIVGHQWWWEANYPKDNISTANEVHIPAGKMVHVKFTSADVIHSWWIPKIGRKMDLMPGYDNYMSIYVDKPGVYRGSCSEFCGDQHGWMKIRLIAHTPEGFERWKKQEHTHAPGEQDSLFYRGQQLFHTKSCTSCHSTIVTKKNPNIGPNLANFASREYFLSNVKKNNTANLKAWLRDPQQLKPGAHMPNFALTTEEVNALTHYLQNLK</sequence>
<dbReference type="PROSITE" id="PS00078">
    <property type="entry name" value="COX2"/>
    <property type="match status" value="1"/>
</dbReference>
<dbReference type="Gene3D" id="2.60.40.420">
    <property type="entry name" value="Cupredoxins - blue copper proteins"/>
    <property type="match status" value="1"/>
</dbReference>
<dbReference type="PANTHER" id="PTHR22888:SF9">
    <property type="entry name" value="CYTOCHROME C OXIDASE SUBUNIT 2"/>
    <property type="match status" value="1"/>
</dbReference>
<keyword evidence="10" id="KW-0249">Electron transport</keyword>
<keyword evidence="6" id="KW-0679">Respiratory chain</keyword>
<feature type="domain" description="Cytochrome oxidase subunit II copper A binding" evidence="19">
    <location>
        <begin position="93"/>
        <end position="205"/>
    </location>
</feature>
<keyword evidence="7 18" id="KW-0812">Transmembrane</keyword>
<keyword evidence="14 18" id="KW-0472">Membrane</keyword>
<evidence type="ECO:0000313" key="22">
    <source>
        <dbReference type="Proteomes" id="UP000241507"/>
    </source>
</evidence>
<dbReference type="Pfam" id="PF00034">
    <property type="entry name" value="Cytochrom_C"/>
    <property type="match status" value="1"/>
</dbReference>
<evidence type="ECO:0000256" key="7">
    <source>
        <dbReference type="ARBA" id="ARBA00022692"/>
    </source>
</evidence>
<evidence type="ECO:0000313" key="21">
    <source>
        <dbReference type="EMBL" id="AVR46622.1"/>
    </source>
</evidence>
<keyword evidence="9" id="KW-1278">Translocase</keyword>
<dbReference type="NCBIfam" id="TIGR02866">
    <property type="entry name" value="CoxB"/>
    <property type="match status" value="1"/>
</dbReference>
<evidence type="ECO:0000256" key="15">
    <source>
        <dbReference type="ARBA" id="ARBA00024688"/>
    </source>
</evidence>
<dbReference type="OrthoDB" id="9773456at2"/>
<evidence type="ECO:0000256" key="2">
    <source>
        <dbReference type="ARBA" id="ARBA00007866"/>
    </source>
</evidence>
<protein>
    <recommendedName>
        <fullName evidence="3">cytochrome-c oxidase</fullName>
        <ecNumber evidence="3">7.1.1.9</ecNumber>
    </recommendedName>
    <alternativeName>
        <fullName evidence="16">Cytochrome aa3 subunit 2</fullName>
    </alternativeName>
</protein>
<dbReference type="InterPro" id="IPR036257">
    <property type="entry name" value="Cyt_c_oxidase_su2_TM_sf"/>
</dbReference>
<dbReference type="InterPro" id="IPR009056">
    <property type="entry name" value="Cyt_c-like_dom"/>
</dbReference>
<name>A0A2R3Z8U0_9FLAO</name>
<evidence type="ECO:0000256" key="3">
    <source>
        <dbReference type="ARBA" id="ARBA00012949"/>
    </source>
</evidence>
<dbReference type="GO" id="GO:0020037">
    <property type="term" value="F:heme binding"/>
    <property type="evidence" value="ECO:0007669"/>
    <property type="project" value="InterPro"/>
</dbReference>
<proteinExistence type="inferred from homology"/>
<dbReference type="GO" id="GO:0016020">
    <property type="term" value="C:membrane"/>
    <property type="evidence" value="ECO:0007669"/>
    <property type="project" value="UniProtKB-SubCell"/>
</dbReference>
<evidence type="ECO:0000256" key="9">
    <source>
        <dbReference type="ARBA" id="ARBA00022967"/>
    </source>
</evidence>
<evidence type="ECO:0000256" key="17">
    <source>
        <dbReference type="PROSITE-ProRule" id="PRU00433"/>
    </source>
</evidence>
<dbReference type="GO" id="GO:0005507">
    <property type="term" value="F:copper ion binding"/>
    <property type="evidence" value="ECO:0007669"/>
    <property type="project" value="InterPro"/>
</dbReference>
<keyword evidence="4" id="KW-0813">Transport</keyword>
<dbReference type="SUPFAM" id="SSF46626">
    <property type="entry name" value="Cytochrome c"/>
    <property type="match status" value="1"/>
</dbReference>
<evidence type="ECO:0000256" key="12">
    <source>
        <dbReference type="ARBA" id="ARBA00023004"/>
    </source>
</evidence>
<evidence type="ECO:0000256" key="16">
    <source>
        <dbReference type="ARBA" id="ARBA00031399"/>
    </source>
</evidence>
<keyword evidence="13" id="KW-0186">Copper</keyword>
<dbReference type="AlphaFoldDB" id="A0A2R3Z8U0"/>
<dbReference type="EC" id="7.1.1.9" evidence="3"/>
<gene>
    <name evidence="21" type="primary">coxB</name>
    <name evidence="21" type="ORF">C7S20_15880</name>
</gene>
<keyword evidence="8 17" id="KW-0479">Metal-binding</keyword>
<evidence type="ECO:0000256" key="11">
    <source>
        <dbReference type="ARBA" id="ARBA00022989"/>
    </source>
</evidence>
<dbReference type="KEGG" id="grs:C7S20_15880"/>
<dbReference type="PANTHER" id="PTHR22888">
    <property type="entry name" value="CYTOCHROME C OXIDASE, SUBUNIT II"/>
    <property type="match status" value="1"/>
</dbReference>
<feature type="domain" description="Cytochrome c" evidence="20">
    <location>
        <begin position="216"/>
        <end position="307"/>
    </location>
</feature>
<evidence type="ECO:0000256" key="4">
    <source>
        <dbReference type="ARBA" id="ARBA00022448"/>
    </source>
</evidence>
<evidence type="ECO:0000256" key="6">
    <source>
        <dbReference type="ARBA" id="ARBA00022660"/>
    </source>
</evidence>
<dbReference type="RefSeq" id="WP_107013394.1">
    <property type="nucleotide sequence ID" value="NZ_CP028136.1"/>
</dbReference>
<dbReference type="PROSITE" id="PS50857">
    <property type="entry name" value="COX2_CUA"/>
    <property type="match status" value="1"/>
</dbReference>
<feature type="transmembrane region" description="Helical" evidence="18">
    <location>
        <begin position="15"/>
        <end position="40"/>
    </location>
</feature>
<dbReference type="InterPro" id="IPR008972">
    <property type="entry name" value="Cupredoxin"/>
</dbReference>
<organism evidence="21 22">
    <name type="scientific">Christiangramia fulva</name>
    <dbReference type="NCBI Taxonomy" id="2126553"/>
    <lineage>
        <taxon>Bacteria</taxon>
        <taxon>Pseudomonadati</taxon>
        <taxon>Bacteroidota</taxon>
        <taxon>Flavobacteriia</taxon>
        <taxon>Flavobacteriales</taxon>
        <taxon>Flavobacteriaceae</taxon>
        <taxon>Christiangramia</taxon>
    </lineage>
</organism>
<evidence type="ECO:0000256" key="10">
    <source>
        <dbReference type="ARBA" id="ARBA00022982"/>
    </source>
</evidence>
<dbReference type="EMBL" id="CP028136">
    <property type="protein sequence ID" value="AVR46622.1"/>
    <property type="molecule type" value="Genomic_DNA"/>
</dbReference>
<evidence type="ECO:0000259" key="20">
    <source>
        <dbReference type="PROSITE" id="PS51007"/>
    </source>
</evidence>
<dbReference type="InterPro" id="IPR002429">
    <property type="entry name" value="CcO_II-like_C"/>
</dbReference>
<keyword evidence="22" id="KW-1185">Reference proteome</keyword>
<keyword evidence="12 17" id="KW-0408">Iron</keyword>
<dbReference type="GO" id="GO:0016491">
    <property type="term" value="F:oxidoreductase activity"/>
    <property type="evidence" value="ECO:0007669"/>
    <property type="project" value="InterPro"/>
</dbReference>
<evidence type="ECO:0000256" key="8">
    <source>
        <dbReference type="ARBA" id="ARBA00022723"/>
    </source>
</evidence>
<dbReference type="InterPro" id="IPR036909">
    <property type="entry name" value="Cyt_c-like_dom_sf"/>
</dbReference>
<comment type="function">
    <text evidence="15">Subunits I and II form the functional core of the enzyme complex. Electrons originating in cytochrome c are transferred via heme a and Cu(A) to the binuclear center formed by heme a3 and Cu(B).</text>
</comment>
<dbReference type="GO" id="GO:0042773">
    <property type="term" value="P:ATP synthesis coupled electron transport"/>
    <property type="evidence" value="ECO:0007669"/>
    <property type="project" value="TreeGrafter"/>
</dbReference>
<keyword evidence="11 18" id="KW-1133">Transmembrane helix</keyword>
<evidence type="ECO:0000256" key="13">
    <source>
        <dbReference type="ARBA" id="ARBA00023008"/>
    </source>
</evidence>
<evidence type="ECO:0000256" key="5">
    <source>
        <dbReference type="ARBA" id="ARBA00022617"/>
    </source>
</evidence>
<evidence type="ECO:0000256" key="1">
    <source>
        <dbReference type="ARBA" id="ARBA00004141"/>
    </source>
</evidence>
<dbReference type="SUPFAM" id="SSF81464">
    <property type="entry name" value="Cytochrome c oxidase subunit II-like, transmembrane region"/>
    <property type="match status" value="1"/>
</dbReference>
<dbReference type="InterPro" id="IPR014222">
    <property type="entry name" value="Cyt_c_oxidase_su2"/>
</dbReference>
<dbReference type="Pfam" id="PF00116">
    <property type="entry name" value="COX2"/>
    <property type="match status" value="1"/>
</dbReference>
<dbReference type="SUPFAM" id="SSF49503">
    <property type="entry name" value="Cupredoxins"/>
    <property type="match status" value="1"/>
</dbReference>
<dbReference type="Gene3D" id="1.10.287.90">
    <property type="match status" value="1"/>
</dbReference>
<comment type="subcellular location">
    <subcellularLocation>
        <location evidence="1">Membrane</location>
        <topology evidence="1">Multi-pass membrane protein</topology>
    </subcellularLocation>
</comment>
<evidence type="ECO:0000256" key="18">
    <source>
        <dbReference type="SAM" id="Phobius"/>
    </source>
</evidence>
<dbReference type="InterPro" id="IPR001505">
    <property type="entry name" value="Copper_CuA"/>
</dbReference>